<reference evidence="1" key="1">
    <citation type="submission" date="2019-10" db="EMBL/GenBank/DDBJ databases">
        <authorList>
            <consortium name="DOE Joint Genome Institute"/>
            <person name="Kuo A."/>
            <person name="Miyauchi S."/>
            <person name="Kiss E."/>
            <person name="Drula E."/>
            <person name="Kohler A."/>
            <person name="Sanchez-Garcia M."/>
            <person name="Andreopoulos B."/>
            <person name="Barry K.W."/>
            <person name="Bonito G."/>
            <person name="Buee M."/>
            <person name="Carver A."/>
            <person name="Chen C."/>
            <person name="Cichocki N."/>
            <person name="Clum A."/>
            <person name="Culley D."/>
            <person name="Crous P.W."/>
            <person name="Fauchery L."/>
            <person name="Girlanda M."/>
            <person name="Hayes R."/>
            <person name="Keri Z."/>
            <person name="Labutti K."/>
            <person name="Lipzen A."/>
            <person name="Lombard V."/>
            <person name="Magnuson J."/>
            <person name="Maillard F."/>
            <person name="Morin E."/>
            <person name="Murat C."/>
            <person name="Nolan M."/>
            <person name="Ohm R."/>
            <person name="Pangilinan J."/>
            <person name="Pereira M."/>
            <person name="Perotto S."/>
            <person name="Peter M."/>
            <person name="Riley R."/>
            <person name="Sitrit Y."/>
            <person name="Stielow B."/>
            <person name="Szollosi G."/>
            <person name="Zifcakova L."/>
            <person name="Stursova M."/>
            <person name="Spatafora J.W."/>
            <person name="Tedersoo L."/>
            <person name="Vaario L.-M."/>
            <person name="Yamada A."/>
            <person name="Yan M."/>
            <person name="Wang P."/>
            <person name="Xu J."/>
            <person name="Bruns T."/>
            <person name="Baldrian P."/>
            <person name="Vilgalys R."/>
            <person name="Henrissat B."/>
            <person name="Grigoriev I.V."/>
            <person name="Hibbett D."/>
            <person name="Nagy L.G."/>
            <person name="Martin F.M."/>
        </authorList>
    </citation>
    <scope>NUCLEOTIDE SEQUENCE</scope>
    <source>
        <strain evidence="1">P2</strain>
    </source>
</reference>
<dbReference type="Proteomes" id="UP000886501">
    <property type="component" value="Unassembled WGS sequence"/>
</dbReference>
<sequence>MEKLSLVAQEEQPAQRSSSFSSSFVNTHLSLTKVAVFLLAASLLGFNRLKPAVLSAFSSASTFTEISGYCSHVPPILAAEFLERQQRLVDTLISLNASAYITEPGPSAHYYANLSSWGLSERPLLLIISPDASLRPNVTILTPSFEESRVRLMTIPSRRPVSYATWREEVSPYEVAVKAIPSLVPEGPVFVDGEMRAFVLDGLSKAAPSVPVLPAPVEIQRLRQRKSVRELEIMKCANEATLLAVRAVQQRMYIGITQSKTSSFLELALTTAGLSSGDGLVLFGAIAARPHGGGGDAVLGANDLVLIDCGGMLHNYWSDLTRTFALPATILSDRQLKIWYAVRDAQTAALEAARNGSFTKVPDQAARAVLKPYGWEKYFTHRLGHGIGLQMHESPYLRGGSDDIILTGHTFSDEPGVYISDEIGVRLEDSFYIDESGNGVYLTEKAGGQATSPWQP</sequence>
<evidence type="ECO:0000313" key="2">
    <source>
        <dbReference type="Proteomes" id="UP000886501"/>
    </source>
</evidence>
<evidence type="ECO:0000313" key="1">
    <source>
        <dbReference type="EMBL" id="KAF9648988.1"/>
    </source>
</evidence>
<organism evidence="1 2">
    <name type="scientific">Thelephora ganbajun</name>
    <name type="common">Ganba fungus</name>
    <dbReference type="NCBI Taxonomy" id="370292"/>
    <lineage>
        <taxon>Eukaryota</taxon>
        <taxon>Fungi</taxon>
        <taxon>Dikarya</taxon>
        <taxon>Basidiomycota</taxon>
        <taxon>Agaricomycotina</taxon>
        <taxon>Agaricomycetes</taxon>
        <taxon>Thelephorales</taxon>
        <taxon>Thelephoraceae</taxon>
        <taxon>Thelephora</taxon>
    </lineage>
</organism>
<protein>
    <submittedName>
        <fullName evidence="1">Creatinase/aminopeptidase</fullName>
    </submittedName>
</protein>
<gene>
    <name evidence="1" type="ORF">BDM02DRAFT_3167385</name>
</gene>
<reference evidence="1" key="2">
    <citation type="journal article" date="2020" name="Nat. Commun.">
        <title>Large-scale genome sequencing of mycorrhizal fungi provides insights into the early evolution of symbiotic traits.</title>
        <authorList>
            <person name="Miyauchi S."/>
            <person name="Kiss E."/>
            <person name="Kuo A."/>
            <person name="Drula E."/>
            <person name="Kohler A."/>
            <person name="Sanchez-Garcia M."/>
            <person name="Morin E."/>
            <person name="Andreopoulos B."/>
            <person name="Barry K.W."/>
            <person name="Bonito G."/>
            <person name="Buee M."/>
            <person name="Carver A."/>
            <person name="Chen C."/>
            <person name="Cichocki N."/>
            <person name="Clum A."/>
            <person name="Culley D."/>
            <person name="Crous P.W."/>
            <person name="Fauchery L."/>
            <person name="Girlanda M."/>
            <person name="Hayes R.D."/>
            <person name="Keri Z."/>
            <person name="LaButti K."/>
            <person name="Lipzen A."/>
            <person name="Lombard V."/>
            <person name="Magnuson J."/>
            <person name="Maillard F."/>
            <person name="Murat C."/>
            <person name="Nolan M."/>
            <person name="Ohm R.A."/>
            <person name="Pangilinan J."/>
            <person name="Pereira M.F."/>
            <person name="Perotto S."/>
            <person name="Peter M."/>
            <person name="Pfister S."/>
            <person name="Riley R."/>
            <person name="Sitrit Y."/>
            <person name="Stielow J.B."/>
            <person name="Szollosi G."/>
            <person name="Zifcakova L."/>
            <person name="Stursova M."/>
            <person name="Spatafora J.W."/>
            <person name="Tedersoo L."/>
            <person name="Vaario L.M."/>
            <person name="Yamada A."/>
            <person name="Yan M."/>
            <person name="Wang P."/>
            <person name="Xu J."/>
            <person name="Bruns T."/>
            <person name="Baldrian P."/>
            <person name="Vilgalys R."/>
            <person name="Dunand C."/>
            <person name="Henrissat B."/>
            <person name="Grigoriev I.V."/>
            <person name="Hibbett D."/>
            <person name="Nagy L.G."/>
            <person name="Martin F.M."/>
        </authorList>
    </citation>
    <scope>NUCLEOTIDE SEQUENCE</scope>
    <source>
        <strain evidence="1">P2</strain>
    </source>
</reference>
<comment type="caution">
    <text evidence="1">The sequence shown here is derived from an EMBL/GenBank/DDBJ whole genome shotgun (WGS) entry which is preliminary data.</text>
</comment>
<accession>A0ACB6ZHY2</accession>
<keyword evidence="2" id="KW-1185">Reference proteome</keyword>
<name>A0ACB6ZHY2_THEGA</name>
<proteinExistence type="predicted"/>
<dbReference type="EMBL" id="MU118004">
    <property type="protein sequence ID" value="KAF9648988.1"/>
    <property type="molecule type" value="Genomic_DNA"/>
</dbReference>